<keyword evidence="3" id="KW-1185">Reference proteome</keyword>
<evidence type="ECO:0000259" key="1">
    <source>
        <dbReference type="Pfam" id="PF01047"/>
    </source>
</evidence>
<protein>
    <submittedName>
        <fullName evidence="2">MarR family transcriptional regulator</fullName>
    </submittedName>
</protein>
<dbReference type="EMBL" id="CP068595">
    <property type="protein sequence ID" value="QQZ59790.1"/>
    <property type="molecule type" value="Genomic_DNA"/>
</dbReference>
<dbReference type="Pfam" id="PF01047">
    <property type="entry name" value="MarR"/>
    <property type="match status" value="1"/>
</dbReference>
<dbReference type="Proteomes" id="UP000595841">
    <property type="component" value="Chromosome"/>
</dbReference>
<evidence type="ECO:0000313" key="3">
    <source>
        <dbReference type="Proteomes" id="UP000595841"/>
    </source>
</evidence>
<dbReference type="SUPFAM" id="SSF46785">
    <property type="entry name" value="Winged helix' DNA-binding domain"/>
    <property type="match status" value="1"/>
</dbReference>
<feature type="domain" description="HTH marR-type" evidence="1">
    <location>
        <begin position="27"/>
        <end position="78"/>
    </location>
</feature>
<dbReference type="KEGG" id="pson:JI735_24810"/>
<dbReference type="InterPro" id="IPR000835">
    <property type="entry name" value="HTH_MarR-typ"/>
</dbReference>
<name>A0A974P9G6_9BACL</name>
<dbReference type="AlphaFoldDB" id="A0A974P9G6"/>
<dbReference type="GO" id="GO:0003700">
    <property type="term" value="F:DNA-binding transcription factor activity"/>
    <property type="evidence" value="ECO:0007669"/>
    <property type="project" value="InterPro"/>
</dbReference>
<dbReference type="InterPro" id="IPR036390">
    <property type="entry name" value="WH_DNA-bd_sf"/>
</dbReference>
<dbReference type="Gene3D" id="1.10.10.10">
    <property type="entry name" value="Winged helix-like DNA-binding domain superfamily/Winged helix DNA-binding domain"/>
    <property type="match status" value="1"/>
</dbReference>
<organism evidence="2 3">
    <name type="scientific">Paenibacillus sonchi</name>
    <dbReference type="NCBI Taxonomy" id="373687"/>
    <lineage>
        <taxon>Bacteria</taxon>
        <taxon>Bacillati</taxon>
        <taxon>Bacillota</taxon>
        <taxon>Bacilli</taxon>
        <taxon>Bacillales</taxon>
        <taxon>Paenibacillaceae</taxon>
        <taxon>Paenibacillus</taxon>
        <taxon>Paenibacillus sonchi group</taxon>
    </lineage>
</organism>
<sequence length="91" mass="10265">MEKFYQMANLLLQEIQTPWSYGVDFLLSHSEIHLLEAVKSQEGANVSELAAYSEMTSGAVSQGTKKLLDKELIESYKKRVTARKFFPGLPP</sequence>
<accession>A0A974P9G6</accession>
<gene>
    <name evidence="2" type="ORF">JI735_24810</name>
</gene>
<evidence type="ECO:0000313" key="2">
    <source>
        <dbReference type="EMBL" id="QQZ59790.1"/>
    </source>
</evidence>
<proteinExistence type="predicted"/>
<dbReference type="RefSeq" id="WP_202676539.1">
    <property type="nucleotide sequence ID" value="NZ_CP068595.1"/>
</dbReference>
<dbReference type="InterPro" id="IPR036388">
    <property type="entry name" value="WH-like_DNA-bd_sf"/>
</dbReference>
<reference evidence="2 3" key="1">
    <citation type="submission" date="2021-01" db="EMBL/GenBank/DDBJ databases">
        <title>Whole genome sequence of Paenibacillus sonchi LMG 24727 for comparative genomics.</title>
        <authorList>
            <person name="Lee G."/>
            <person name="Kim M.-J."/>
            <person name="Lim K."/>
            <person name="Shin J.-H."/>
        </authorList>
    </citation>
    <scope>NUCLEOTIDE SEQUENCE [LARGE SCALE GENOMIC DNA]</scope>
    <source>
        <strain evidence="2 3">LMG 24727</strain>
    </source>
</reference>